<dbReference type="SMART" id="SM00938">
    <property type="entry name" value="P-II"/>
    <property type="match status" value="1"/>
</dbReference>
<dbReference type="PRINTS" id="PR00340">
    <property type="entry name" value="PIIGLNB"/>
</dbReference>
<reference evidence="3 4" key="1">
    <citation type="submission" date="2014-10" db="EMBL/GenBank/DDBJ databases">
        <title>Draft genome of anammox bacterium scalindua brodae, obtained using differential coverage binning of sequence data from two enrichment reactors.</title>
        <authorList>
            <person name="Speth D.R."/>
            <person name="Russ L."/>
            <person name="Kartal B."/>
            <person name="Op den Camp H.J."/>
            <person name="Dutilh B.E."/>
            <person name="Jetten M.S."/>
        </authorList>
    </citation>
    <scope>NUCLEOTIDE SEQUENCE [LARGE SCALE GENOMIC DNA]</scope>
    <source>
        <strain evidence="3">RU1</strain>
    </source>
</reference>
<gene>
    <name evidence="3" type="primary">nrp</name>
    <name evidence="3" type="ORF">SCABRO_02148</name>
</gene>
<sequence length="112" mass="12133">MKRVEAIIRDEKLSGAKEALKALGVAGMTVTEVKGHGTQKGITEVYRGRQYSVDLLPKIKIEVVVDDNDVKKVTDAICEVSRTGSIGDGKIFITNVEDCIRIRTGESGTKAI</sequence>
<evidence type="ECO:0000256" key="1">
    <source>
        <dbReference type="PIRSR" id="PIRSR602187-50"/>
    </source>
</evidence>
<protein>
    <submittedName>
        <fullName evidence="3">Nitrogen regulatory protein P-II</fullName>
    </submittedName>
</protein>
<comment type="caution">
    <text evidence="3">The sequence shown here is derived from an EMBL/GenBank/DDBJ whole genome shotgun (WGS) entry which is preliminary data.</text>
</comment>
<dbReference type="PATRIC" id="fig|237368.3.peg.2319"/>
<evidence type="ECO:0000313" key="4">
    <source>
        <dbReference type="Proteomes" id="UP000030652"/>
    </source>
</evidence>
<keyword evidence="1" id="KW-0597">Phosphoprotein</keyword>
<dbReference type="GO" id="GO:0005524">
    <property type="term" value="F:ATP binding"/>
    <property type="evidence" value="ECO:0007669"/>
    <property type="project" value="TreeGrafter"/>
</dbReference>
<dbReference type="InterPro" id="IPR015867">
    <property type="entry name" value="N-reg_PII/ATP_PRibTrfase_C"/>
</dbReference>
<evidence type="ECO:0000313" key="3">
    <source>
        <dbReference type="EMBL" id="KHE92097.1"/>
    </source>
</evidence>
<organism evidence="3 4">
    <name type="scientific">Candidatus Scalindua brodae</name>
    <dbReference type="NCBI Taxonomy" id="237368"/>
    <lineage>
        <taxon>Bacteria</taxon>
        <taxon>Pseudomonadati</taxon>
        <taxon>Planctomycetota</taxon>
        <taxon>Candidatus Brocadiia</taxon>
        <taxon>Candidatus Brocadiales</taxon>
        <taxon>Candidatus Scalinduaceae</taxon>
        <taxon>Candidatus Scalindua</taxon>
    </lineage>
</organism>
<dbReference type="EMBL" id="JRYO01000152">
    <property type="protein sequence ID" value="KHE92097.1"/>
    <property type="molecule type" value="Genomic_DNA"/>
</dbReference>
<dbReference type="InterPro" id="IPR011322">
    <property type="entry name" value="N-reg_PII-like_a/b"/>
</dbReference>
<evidence type="ECO:0000256" key="2">
    <source>
        <dbReference type="RuleBase" id="RU003936"/>
    </source>
</evidence>
<dbReference type="Gene3D" id="3.30.70.120">
    <property type="match status" value="1"/>
</dbReference>
<feature type="modified residue" description="O-UMP-tyrosine" evidence="1">
    <location>
        <position position="51"/>
    </location>
</feature>
<dbReference type="Proteomes" id="UP000030652">
    <property type="component" value="Unassembled WGS sequence"/>
</dbReference>
<dbReference type="PANTHER" id="PTHR30115">
    <property type="entry name" value="NITROGEN REGULATORY PROTEIN P-II"/>
    <property type="match status" value="1"/>
</dbReference>
<proteinExistence type="inferred from homology"/>
<name>A0A0B0EG81_9BACT</name>
<dbReference type="GO" id="GO:0005829">
    <property type="term" value="C:cytosol"/>
    <property type="evidence" value="ECO:0007669"/>
    <property type="project" value="TreeGrafter"/>
</dbReference>
<dbReference type="AlphaFoldDB" id="A0A0B0EG81"/>
<dbReference type="PROSITE" id="PS51343">
    <property type="entry name" value="PII_GLNB_DOM"/>
    <property type="match status" value="1"/>
</dbReference>
<dbReference type="eggNOG" id="COG0347">
    <property type="taxonomic scope" value="Bacteria"/>
</dbReference>
<dbReference type="InterPro" id="IPR017918">
    <property type="entry name" value="N-reg_PII_CS"/>
</dbReference>
<dbReference type="PROSITE" id="PS00638">
    <property type="entry name" value="PII_GLNB_CTER"/>
    <property type="match status" value="1"/>
</dbReference>
<dbReference type="Pfam" id="PF00543">
    <property type="entry name" value="P-II"/>
    <property type="match status" value="1"/>
</dbReference>
<dbReference type="InterPro" id="IPR002187">
    <property type="entry name" value="N-reg_PII"/>
</dbReference>
<dbReference type="PANTHER" id="PTHR30115:SF11">
    <property type="entry name" value="NITROGEN REGULATORY PROTEIN P-II HOMOLOG"/>
    <property type="match status" value="1"/>
</dbReference>
<dbReference type="GO" id="GO:0030234">
    <property type="term" value="F:enzyme regulator activity"/>
    <property type="evidence" value="ECO:0007669"/>
    <property type="project" value="InterPro"/>
</dbReference>
<comment type="similarity">
    <text evidence="2">Belongs to the P(II) protein family.</text>
</comment>
<accession>A0A0B0EG81</accession>
<dbReference type="SUPFAM" id="SSF54913">
    <property type="entry name" value="GlnB-like"/>
    <property type="match status" value="1"/>
</dbReference>
<dbReference type="GO" id="GO:0006808">
    <property type="term" value="P:regulation of nitrogen utilization"/>
    <property type="evidence" value="ECO:0007669"/>
    <property type="project" value="InterPro"/>
</dbReference>